<reference evidence="2" key="1">
    <citation type="journal article" date="2019" name="Int. J. Syst. Evol. Microbiol.">
        <title>The Global Catalogue of Microorganisms (GCM) 10K type strain sequencing project: providing services to taxonomists for standard genome sequencing and annotation.</title>
        <authorList>
            <consortium name="The Broad Institute Genomics Platform"/>
            <consortium name="The Broad Institute Genome Sequencing Center for Infectious Disease"/>
            <person name="Wu L."/>
            <person name="Ma J."/>
        </authorList>
    </citation>
    <scope>NUCLEOTIDE SEQUENCE [LARGE SCALE GENOMIC DNA]</scope>
    <source>
        <strain evidence="2">JCM 16904</strain>
    </source>
</reference>
<evidence type="ECO:0000313" key="2">
    <source>
        <dbReference type="Proteomes" id="UP001500902"/>
    </source>
</evidence>
<protein>
    <submittedName>
        <fullName evidence="1">Uncharacterized protein</fullName>
    </submittedName>
</protein>
<gene>
    <name evidence="1" type="ORF">GCM10022224_104180</name>
</gene>
<dbReference type="RefSeq" id="WP_344897843.1">
    <property type="nucleotide sequence ID" value="NZ_BAAAZP010000289.1"/>
</dbReference>
<keyword evidence="2" id="KW-1185">Reference proteome</keyword>
<dbReference type="EMBL" id="BAAAZP010000289">
    <property type="protein sequence ID" value="GAA3722247.1"/>
    <property type="molecule type" value="Genomic_DNA"/>
</dbReference>
<evidence type="ECO:0000313" key="1">
    <source>
        <dbReference type="EMBL" id="GAA3722247.1"/>
    </source>
</evidence>
<organism evidence="1 2">
    <name type="scientific">Nonomuraea antimicrobica</name>
    <dbReference type="NCBI Taxonomy" id="561173"/>
    <lineage>
        <taxon>Bacteria</taxon>
        <taxon>Bacillati</taxon>
        <taxon>Actinomycetota</taxon>
        <taxon>Actinomycetes</taxon>
        <taxon>Streptosporangiales</taxon>
        <taxon>Streptosporangiaceae</taxon>
        <taxon>Nonomuraea</taxon>
    </lineage>
</organism>
<name>A0ABP7EUQ0_9ACTN</name>
<proteinExistence type="predicted"/>
<sequence length="53" mass="5948">MPKREPDWDSPYIRPIHEGRAECLDTSGIINLRVGHADQVEIAHCHLIEEAGA</sequence>
<comment type="caution">
    <text evidence="1">The sequence shown here is derived from an EMBL/GenBank/DDBJ whole genome shotgun (WGS) entry which is preliminary data.</text>
</comment>
<dbReference type="Proteomes" id="UP001500902">
    <property type="component" value="Unassembled WGS sequence"/>
</dbReference>
<accession>A0ABP7EUQ0</accession>